<organism evidence="2 3">
    <name type="scientific">Arabidopsis thaliana</name>
    <name type="common">Mouse-ear cress</name>
    <dbReference type="NCBI Taxonomy" id="3702"/>
    <lineage>
        <taxon>Eukaryota</taxon>
        <taxon>Viridiplantae</taxon>
        <taxon>Streptophyta</taxon>
        <taxon>Embryophyta</taxon>
        <taxon>Tracheophyta</taxon>
        <taxon>Spermatophyta</taxon>
        <taxon>Magnoliopsida</taxon>
        <taxon>eudicotyledons</taxon>
        <taxon>Gunneridae</taxon>
        <taxon>Pentapetalae</taxon>
        <taxon>rosids</taxon>
        <taxon>malvids</taxon>
        <taxon>Brassicales</taxon>
        <taxon>Brassicaceae</taxon>
        <taxon>Camelineae</taxon>
        <taxon>Arabidopsis</taxon>
    </lineage>
</organism>
<dbReference type="ExpressionAtlas" id="A0A178UFB8">
    <property type="expression patterns" value="baseline"/>
</dbReference>
<dbReference type="RefSeq" id="NP_199913.1">
    <property type="nucleotide sequence ID" value="NM_124479.1"/>
</dbReference>
<dbReference type="NCBIfam" id="TIGR01640">
    <property type="entry name" value="F_box_assoc_1"/>
    <property type="match status" value="1"/>
</dbReference>
<dbReference type="InterPro" id="IPR017451">
    <property type="entry name" value="F-box-assoc_interact_dom"/>
</dbReference>
<dbReference type="Pfam" id="PF00646">
    <property type="entry name" value="F-box"/>
    <property type="match status" value="1"/>
</dbReference>
<dbReference type="SUPFAM" id="SSF81383">
    <property type="entry name" value="F-box domain"/>
    <property type="match status" value="1"/>
</dbReference>
<dbReference type="AlphaFoldDB" id="A0A178UFB8"/>
<dbReference type="Proteomes" id="UP000078284">
    <property type="component" value="Chromosome 5"/>
</dbReference>
<evidence type="ECO:0000259" key="1">
    <source>
        <dbReference type="SMART" id="SM00256"/>
    </source>
</evidence>
<sequence length="378" mass="44153">MSTMSDLFPDLVEEILSRVPITSLKAVKLTCKQWNDLSKDSSFTKNHYGKEAKEIQVIMICDLKACLMSVNLHNHKDLADPSIKQIGKLNQVEIDSVFHCDGLLLLLLCNPKDNSKLMVWNPYLGQTRWIQPRNNSHKHRPAGRFNHRPAGRFYMGYDSNNNHKILWFSSMYREYEIYDFKSDAWTVIDVNTDQDHIIDNQRVSLKGNVYFIAHDILKEEAFLLSFDFTCERFGPSLPLPFHCCHEDTVLLSTVREEQLAVLFQKSDAYEMGIWITTKIELNIVLWSKFLKVDMTLPNSYWFEDLSFFLVDEKKKVAMVSELDIETCKNYKTYILGENGYYREVDLRKSKGCVYLCVLMFQVWCKSSKVPVLARCERK</sequence>
<dbReference type="SMART" id="SM00256">
    <property type="entry name" value="FBOX"/>
    <property type="match status" value="1"/>
</dbReference>
<dbReference type="SUPFAM" id="SSF50965">
    <property type="entry name" value="Galactose oxidase, central domain"/>
    <property type="match status" value="1"/>
</dbReference>
<dbReference type="KEGG" id="ath:AT5G51000"/>
<proteinExistence type="predicted"/>
<dbReference type="PANTHER" id="PTHR31672">
    <property type="entry name" value="BNACNNG10540D PROTEIN"/>
    <property type="match status" value="1"/>
</dbReference>
<dbReference type="CDD" id="cd22157">
    <property type="entry name" value="F-box_AtFBW1-like"/>
    <property type="match status" value="1"/>
</dbReference>
<dbReference type="PANTHER" id="PTHR31672:SF13">
    <property type="entry name" value="F-BOX PROTEIN CPR30-LIKE"/>
    <property type="match status" value="1"/>
</dbReference>
<dbReference type="PhylomeDB" id="A0A178UFB8"/>
<evidence type="ECO:0000313" key="2">
    <source>
        <dbReference type="EMBL" id="OAO92330.1"/>
    </source>
</evidence>
<reference evidence="3" key="1">
    <citation type="journal article" date="2016" name="Proc. Natl. Acad. Sci. U.S.A.">
        <title>Chromosome-level assembly of Arabidopsis thaliana Ler reveals the extent of translocation and inversion polymorphisms.</title>
        <authorList>
            <person name="Zapata L."/>
            <person name="Ding J."/>
            <person name="Willing E.M."/>
            <person name="Hartwig B."/>
            <person name="Bezdan D."/>
            <person name="Jiao W.B."/>
            <person name="Patel V."/>
            <person name="Velikkakam James G."/>
            <person name="Koornneef M."/>
            <person name="Ossowski S."/>
            <person name="Schneeberger K."/>
        </authorList>
    </citation>
    <scope>NUCLEOTIDE SEQUENCE [LARGE SCALE GENOMIC DNA]</scope>
    <source>
        <strain evidence="3">cv. Landsberg erecta</strain>
    </source>
</reference>
<protein>
    <recommendedName>
        <fullName evidence="1">F-box domain-containing protein</fullName>
    </recommendedName>
</protein>
<dbReference type="InterPro" id="IPR006527">
    <property type="entry name" value="F-box-assoc_dom_typ1"/>
</dbReference>
<feature type="domain" description="F-box" evidence="1">
    <location>
        <begin position="7"/>
        <end position="47"/>
    </location>
</feature>
<dbReference type="Gene3D" id="1.20.1280.50">
    <property type="match status" value="1"/>
</dbReference>
<comment type="caution">
    <text evidence="2">The sequence shown here is derived from an EMBL/GenBank/DDBJ whole genome shotgun (WGS) entry which is preliminary data.</text>
</comment>
<gene>
    <name evidence="2" type="ordered locus">AXX17_At5g49790</name>
</gene>
<dbReference type="OMA" id="VIWITTE"/>
<name>A0A178UFB8_ARATH</name>
<dbReference type="EMBL" id="LUHQ01000005">
    <property type="protein sequence ID" value="OAO92330.1"/>
    <property type="molecule type" value="Genomic_DNA"/>
</dbReference>
<dbReference type="InterPro" id="IPR036047">
    <property type="entry name" value="F-box-like_dom_sf"/>
</dbReference>
<dbReference type="InterPro" id="IPR001810">
    <property type="entry name" value="F-box_dom"/>
</dbReference>
<dbReference type="InterPro" id="IPR050796">
    <property type="entry name" value="SCF_F-box_component"/>
</dbReference>
<dbReference type="InterPro" id="IPR011043">
    <property type="entry name" value="Gal_Oxase/kelch_b-propeller"/>
</dbReference>
<evidence type="ECO:0000313" key="3">
    <source>
        <dbReference type="Proteomes" id="UP000078284"/>
    </source>
</evidence>
<accession>A0A178UFB8</accession>
<dbReference type="Pfam" id="PF07734">
    <property type="entry name" value="FBA_1"/>
    <property type="match status" value="1"/>
</dbReference>